<sequence>MTNPTYTREEYERDIAIRDGAPDGTIGVNNWAYKTRSGTLYLLPEGCSDCSLEYYRSLSDINLLIAQYEREQKIKAFVREAASISFEGGSMDGENIYDCLLDIGALVVEPYDPEKHGECQYGSEPGDDYYVFADWMKDKTQPPQERTDEQ</sequence>
<gene>
    <name evidence="1" type="ORF">CA267_002005</name>
</gene>
<reference evidence="1 2" key="2">
    <citation type="submission" date="2020-04" db="EMBL/GenBank/DDBJ databases">
        <title>Complete genome sequence of Alteromonas pelagimontana 5.12T.</title>
        <authorList>
            <person name="Sinha R.K."/>
            <person name="Krishnan K.P."/>
            <person name="Kurian J.P."/>
        </authorList>
    </citation>
    <scope>NUCLEOTIDE SEQUENCE [LARGE SCALE GENOMIC DNA]</scope>
    <source>
        <strain evidence="1 2">5.12</strain>
    </source>
</reference>
<dbReference type="KEGG" id="apel:CA267_002005"/>
<accession>A0A6M4M950</accession>
<dbReference type="Proteomes" id="UP000219285">
    <property type="component" value="Chromosome"/>
</dbReference>
<evidence type="ECO:0000313" key="2">
    <source>
        <dbReference type="Proteomes" id="UP000219285"/>
    </source>
</evidence>
<reference evidence="2" key="1">
    <citation type="submission" date="2014-12" db="EMBL/GenBank/DDBJ databases">
        <title>Complete genome sequence of a multi-drug resistant Klebsiella pneumoniae.</title>
        <authorList>
            <person name="Hua X."/>
            <person name="Chen Q."/>
            <person name="Li X."/>
            <person name="Feng Y."/>
            <person name="Ruan Z."/>
            <person name="Yu Y."/>
        </authorList>
    </citation>
    <scope>NUCLEOTIDE SEQUENCE [LARGE SCALE GENOMIC DNA]</scope>
    <source>
        <strain evidence="2">5.12</strain>
    </source>
</reference>
<name>A0A6M4M950_9ALTE</name>
<keyword evidence="2" id="KW-1185">Reference proteome</keyword>
<proteinExistence type="predicted"/>
<dbReference type="EMBL" id="CP052766">
    <property type="protein sequence ID" value="QJR79657.1"/>
    <property type="molecule type" value="Genomic_DNA"/>
</dbReference>
<evidence type="ECO:0000313" key="1">
    <source>
        <dbReference type="EMBL" id="QJR79657.1"/>
    </source>
</evidence>
<dbReference type="AlphaFoldDB" id="A0A6M4M950"/>
<protein>
    <submittedName>
        <fullName evidence="1">Uncharacterized protein</fullName>
    </submittedName>
</protein>
<dbReference type="RefSeq" id="WP_075609022.1">
    <property type="nucleotide sequence ID" value="NZ_CP052766.1"/>
</dbReference>
<organism evidence="1 2">
    <name type="scientific">Alteromonas pelagimontana</name>
    <dbReference type="NCBI Taxonomy" id="1858656"/>
    <lineage>
        <taxon>Bacteria</taxon>
        <taxon>Pseudomonadati</taxon>
        <taxon>Pseudomonadota</taxon>
        <taxon>Gammaproteobacteria</taxon>
        <taxon>Alteromonadales</taxon>
        <taxon>Alteromonadaceae</taxon>
        <taxon>Alteromonas/Salinimonas group</taxon>
        <taxon>Alteromonas</taxon>
    </lineage>
</organism>